<evidence type="ECO:0000256" key="3">
    <source>
        <dbReference type="ARBA" id="ARBA00023163"/>
    </source>
</evidence>
<dbReference type="PROSITE" id="PS50977">
    <property type="entry name" value="HTH_TETR_2"/>
    <property type="match status" value="1"/>
</dbReference>
<keyword evidence="3" id="KW-0804">Transcription</keyword>
<name>A0ABU1SEW2_9MICO</name>
<dbReference type="InterPro" id="IPR009057">
    <property type="entry name" value="Homeodomain-like_sf"/>
</dbReference>
<dbReference type="SUPFAM" id="SSF46689">
    <property type="entry name" value="Homeodomain-like"/>
    <property type="match status" value="1"/>
</dbReference>
<keyword evidence="2 4" id="KW-0238">DNA-binding</keyword>
<dbReference type="EMBL" id="JAVDUM010000008">
    <property type="protein sequence ID" value="MDR6867473.1"/>
    <property type="molecule type" value="Genomic_DNA"/>
</dbReference>
<evidence type="ECO:0000256" key="1">
    <source>
        <dbReference type="ARBA" id="ARBA00023015"/>
    </source>
</evidence>
<dbReference type="RefSeq" id="WP_310020305.1">
    <property type="nucleotide sequence ID" value="NZ_JAVDUM010000008.1"/>
</dbReference>
<evidence type="ECO:0000256" key="4">
    <source>
        <dbReference type="PROSITE-ProRule" id="PRU00335"/>
    </source>
</evidence>
<accession>A0ABU1SEW2</accession>
<dbReference type="InterPro" id="IPR023772">
    <property type="entry name" value="DNA-bd_HTH_TetR-type_CS"/>
</dbReference>
<sequence>MDESADSLREQRKRETRRALTDAARRLTAERGFTGFTVEEVCTEVGVSRRTFFNYFESKENAVFGFAVLDPRQRALDEEFVAQGPDVDLVDAFVSRVIRGWELFDPLADASEMFAVVEREPRLLKAAFAILAENERRDVDLILRRQGDDDRLRAEVVVHSVGALVRMSVDQLLHHQSALTFRELVTQRLEIARSTFAPTEKAD</sequence>
<evidence type="ECO:0000313" key="7">
    <source>
        <dbReference type="Proteomes" id="UP001259347"/>
    </source>
</evidence>
<organism evidence="6 7">
    <name type="scientific">Microbacterium resistens</name>
    <dbReference type="NCBI Taxonomy" id="156977"/>
    <lineage>
        <taxon>Bacteria</taxon>
        <taxon>Bacillati</taxon>
        <taxon>Actinomycetota</taxon>
        <taxon>Actinomycetes</taxon>
        <taxon>Micrococcales</taxon>
        <taxon>Microbacteriaceae</taxon>
        <taxon>Microbacterium</taxon>
    </lineage>
</organism>
<reference evidence="6 7" key="1">
    <citation type="submission" date="2023-07" db="EMBL/GenBank/DDBJ databases">
        <title>Sorghum-associated microbial communities from plants grown in Nebraska, USA.</title>
        <authorList>
            <person name="Schachtman D."/>
        </authorList>
    </citation>
    <scope>NUCLEOTIDE SEQUENCE [LARGE SCALE GENOMIC DNA]</scope>
    <source>
        <strain evidence="6 7">2980</strain>
    </source>
</reference>
<dbReference type="PANTHER" id="PTHR30055:SF238">
    <property type="entry name" value="MYCOFACTOCIN BIOSYNTHESIS TRANSCRIPTIONAL REGULATOR MFTR-RELATED"/>
    <property type="match status" value="1"/>
</dbReference>
<keyword evidence="7" id="KW-1185">Reference proteome</keyword>
<keyword evidence="1" id="KW-0805">Transcription regulation</keyword>
<dbReference type="InterPro" id="IPR050109">
    <property type="entry name" value="HTH-type_TetR-like_transc_reg"/>
</dbReference>
<comment type="caution">
    <text evidence="6">The sequence shown here is derived from an EMBL/GenBank/DDBJ whole genome shotgun (WGS) entry which is preliminary data.</text>
</comment>
<feature type="DNA-binding region" description="H-T-H motif" evidence="4">
    <location>
        <begin position="37"/>
        <end position="56"/>
    </location>
</feature>
<dbReference type="PROSITE" id="PS01081">
    <property type="entry name" value="HTH_TETR_1"/>
    <property type="match status" value="1"/>
</dbReference>
<protein>
    <submittedName>
        <fullName evidence="6">AcrR family transcriptional regulator</fullName>
    </submittedName>
</protein>
<proteinExistence type="predicted"/>
<dbReference type="Proteomes" id="UP001259347">
    <property type="component" value="Unassembled WGS sequence"/>
</dbReference>
<dbReference type="Gene3D" id="1.10.357.10">
    <property type="entry name" value="Tetracycline Repressor, domain 2"/>
    <property type="match status" value="1"/>
</dbReference>
<gene>
    <name evidence="6" type="ORF">J2Y69_002076</name>
</gene>
<dbReference type="Pfam" id="PF00440">
    <property type="entry name" value="TetR_N"/>
    <property type="match status" value="1"/>
</dbReference>
<evidence type="ECO:0000256" key="2">
    <source>
        <dbReference type="ARBA" id="ARBA00023125"/>
    </source>
</evidence>
<dbReference type="PRINTS" id="PR00455">
    <property type="entry name" value="HTHTETR"/>
</dbReference>
<evidence type="ECO:0000313" key="6">
    <source>
        <dbReference type="EMBL" id="MDR6867473.1"/>
    </source>
</evidence>
<dbReference type="PANTHER" id="PTHR30055">
    <property type="entry name" value="HTH-TYPE TRANSCRIPTIONAL REGULATOR RUTR"/>
    <property type="match status" value="1"/>
</dbReference>
<feature type="domain" description="HTH tetR-type" evidence="5">
    <location>
        <begin position="14"/>
        <end position="74"/>
    </location>
</feature>
<dbReference type="InterPro" id="IPR001647">
    <property type="entry name" value="HTH_TetR"/>
</dbReference>
<evidence type="ECO:0000259" key="5">
    <source>
        <dbReference type="PROSITE" id="PS50977"/>
    </source>
</evidence>